<evidence type="ECO:0000313" key="1">
    <source>
        <dbReference type="EMBL" id="PSO06658.1"/>
    </source>
</evidence>
<comment type="caution">
    <text evidence="1">The sequence shown here is derived from an EMBL/GenBank/DDBJ whole genome shotgun (WGS) entry which is preliminary data.</text>
</comment>
<name>A0A2R6C743_9ARCH</name>
<proteinExistence type="predicted"/>
<accession>A0A2R6C743</accession>
<evidence type="ECO:0000313" key="2">
    <source>
        <dbReference type="Proteomes" id="UP000242015"/>
    </source>
</evidence>
<gene>
    <name evidence="1" type="ORF">B9Q04_14925</name>
</gene>
<reference evidence="1 2" key="1">
    <citation type="submission" date="2017-04" db="EMBL/GenBank/DDBJ databases">
        <title>Novel microbial lineages endemic to geothermal iron-oxide mats fill important gaps in the evolutionary history of Archaea.</title>
        <authorList>
            <person name="Jay Z.J."/>
            <person name="Beam J.P."/>
            <person name="Dlakic M."/>
            <person name="Rusch D.B."/>
            <person name="Kozubal M.A."/>
            <person name="Inskeep W.P."/>
        </authorList>
    </citation>
    <scope>NUCLEOTIDE SEQUENCE [LARGE SCALE GENOMIC DNA]</scope>
    <source>
        <strain evidence="1">BE_D</strain>
    </source>
</reference>
<organism evidence="1 2">
    <name type="scientific">Candidatus Marsarchaeota G2 archaeon BE_D</name>
    <dbReference type="NCBI Taxonomy" id="1978158"/>
    <lineage>
        <taxon>Archaea</taxon>
        <taxon>Candidatus Marsarchaeota</taxon>
        <taxon>Candidatus Marsarchaeota group 2</taxon>
    </lineage>
</organism>
<dbReference type="EMBL" id="NEXF01000433">
    <property type="protein sequence ID" value="PSO06658.1"/>
    <property type="molecule type" value="Genomic_DNA"/>
</dbReference>
<dbReference type="AlphaFoldDB" id="A0A2R6C743"/>
<protein>
    <submittedName>
        <fullName evidence="1">Uncharacterized protein</fullName>
    </submittedName>
</protein>
<sequence>MLSKSKYLVVNNMPNVDLRSHRLGSKGWVDIGQIKDKIVDRLHPIYGGGLSHLLKTPVEAIPKTSIFNKKPVGKEVRGVPLYVWGLSSRWGEEAPVASRRLRGARGER</sequence>
<dbReference type="Proteomes" id="UP000242015">
    <property type="component" value="Unassembled WGS sequence"/>
</dbReference>